<dbReference type="SUPFAM" id="SSF51735">
    <property type="entry name" value="NAD(P)-binding Rossmann-fold domains"/>
    <property type="match status" value="1"/>
</dbReference>
<dbReference type="GO" id="GO:0034220">
    <property type="term" value="P:monoatomic ion transmembrane transport"/>
    <property type="evidence" value="ECO:0007669"/>
    <property type="project" value="UniProtKB-KW"/>
</dbReference>
<dbReference type="Proteomes" id="UP000297776">
    <property type="component" value="Unassembled WGS sequence"/>
</dbReference>
<keyword evidence="5" id="KW-1185">Reference proteome</keyword>
<feature type="transmembrane region" description="Helical" evidence="2">
    <location>
        <begin position="69"/>
        <end position="94"/>
    </location>
</feature>
<evidence type="ECO:0000313" key="5">
    <source>
        <dbReference type="Proteomes" id="UP000297776"/>
    </source>
</evidence>
<keyword evidence="2" id="KW-0472">Membrane</keyword>
<dbReference type="RefSeq" id="WP_134378366.1">
    <property type="nucleotide sequence ID" value="NZ_SORX01000001.1"/>
</dbReference>
<evidence type="ECO:0000313" key="4">
    <source>
        <dbReference type="EMBL" id="TFE03751.1"/>
    </source>
</evidence>
<gene>
    <name evidence="4" type="ORF">E2626_00020</name>
</gene>
<feature type="domain" description="RCK N-terminal" evidence="3">
    <location>
        <begin position="110"/>
        <end position="230"/>
    </location>
</feature>
<dbReference type="GO" id="GO:0006813">
    <property type="term" value="P:potassium ion transport"/>
    <property type="evidence" value="ECO:0007669"/>
    <property type="project" value="InterPro"/>
</dbReference>
<keyword evidence="2" id="KW-0812">Transmembrane</keyword>
<keyword evidence="4" id="KW-0406">Ion transport</keyword>
<dbReference type="Pfam" id="PF07885">
    <property type="entry name" value="Ion_trans_2"/>
    <property type="match status" value="1"/>
</dbReference>
<reference evidence="4 5" key="1">
    <citation type="submission" date="2019-03" db="EMBL/GenBank/DDBJ databases">
        <authorList>
            <person name="Yang Y."/>
        </authorList>
    </citation>
    <scope>NUCLEOTIDE SEQUENCE [LARGE SCALE GENOMIC DNA]</scope>
    <source>
        <strain evidence="4 5">ASL-1</strain>
    </source>
</reference>
<organism evidence="4 5">
    <name type="scientific">Jeotgalibacillus salarius</name>
    <dbReference type="NCBI Taxonomy" id="546023"/>
    <lineage>
        <taxon>Bacteria</taxon>
        <taxon>Bacillati</taxon>
        <taxon>Bacillota</taxon>
        <taxon>Bacilli</taxon>
        <taxon>Bacillales</taxon>
        <taxon>Caryophanaceae</taxon>
        <taxon>Jeotgalibacillus</taxon>
    </lineage>
</organism>
<dbReference type="Pfam" id="PF02254">
    <property type="entry name" value="TrkA_N"/>
    <property type="match status" value="1"/>
</dbReference>
<accession>A0A4Y8LP32</accession>
<keyword evidence="4" id="KW-0813">Transport</keyword>
<dbReference type="OrthoDB" id="9785285at2"/>
<keyword evidence="2" id="KW-1133">Transmembrane helix</keyword>
<evidence type="ECO:0000256" key="2">
    <source>
        <dbReference type="SAM" id="Phobius"/>
    </source>
</evidence>
<dbReference type="InterPro" id="IPR036291">
    <property type="entry name" value="NAD(P)-bd_dom_sf"/>
</dbReference>
<dbReference type="Gene3D" id="1.10.287.70">
    <property type="match status" value="1"/>
</dbReference>
<comment type="subcellular location">
    <subcellularLocation>
        <location evidence="1">Cell membrane</location>
        <topology evidence="1">Multi-pass membrane protein</topology>
    </subcellularLocation>
</comment>
<comment type="caution">
    <text evidence="4">The sequence shown here is derived from an EMBL/GenBank/DDBJ whole genome shotgun (WGS) entry which is preliminary data.</text>
</comment>
<keyword evidence="4" id="KW-0407">Ion channel</keyword>
<proteinExistence type="predicted"/>
<evidence type="ECO:0000259" key="3">
    <source>
        <dbReference type="PROSITE" id="PS51201"/>
    </source>
</evidence>
<dbReference type="SUPFAM" id="SSF81324">
    <property type="entry name" value="Voltage-gated potassium channels"/>
    <property type="match status" value="1"/>
</dbReference>
<dbReference type="Gene3D" id="3.40.50.720">
    <property type="entry name" value="NAD(P)-binding Rossmann-like Domain"/>
    <property type="match status" value="1"/>
</dbReference>
<dbReference type="GO" id="GO:0005886">
    <property type="term" value="C:plasma membrane"/>
    <property type="evidence" value="ECO:0007669"/>
    <property type="project" value="UniProtKB-SubCell"/>
</dbReference>
<feature type="transmembrane region" description="Helical" evidence="2">
    <location>
        <begin position="45"/>
        <end position="62"/>
    </location>
</feature>
<dbReference type="PROSITE" id="PS51201">
    <property type="entry name" value="RCK_N"/>
    <property type="match status" value="1"/>
</dbReference>
<dbReference type="PANTHER" id="PTHR43833:SF9">
    <property type="entry name" value="POTASSIUM CHANNEL PROTEIN YUGO-RELATED"/>
    <property type="match status" value="1"/>
</dbReference>
<name>A0A4Y8LP32_9BACL</name>
<sequence>MIFQQISRLPRWLFLICAVFFLIFFGGILIHLLEPVTFRSMGDGWWWALVTISTLGYGDLVPASTQGRLLAAFLLFIGAGLLSTYFFMFASYALHTQQAVREGAASVSKSKHTIVVGWNARAFYVLSKLQEDAIIIDHTLNAHPMYDVKRVDFIKGTAHQFSVLRQACIDKANVIIITADQHLNEEAADAQTILTILSAKKINPSIKCVAELISDQLIEQAFSAGADSVVKTKQVIGEALLSQHGSN</sequence>
<dbReference type="InterPro" id="IPR050721">
    <property type="entry name" value="Trk_Ktr_HKT_K-transport"/>
</dbReference>
<dbReference type="InterPro" id="IPR003148">
    <property type="entry name" value="RCK_N"/>
</dbReference>
<protein>
    <submittedName>
        <fullName evidence="4">Potassium channel protein</fullName>
    </submittedName>
</protein>
<dbReference type="PANTHER" id="PTHR43833">
    <property type="entry name" value="POTASSIUM CHANNEL PROTEIN 2-RELATED-RELATED"/>
    <property type="match status" value="1"/>
</dbReference>
<dbReference type="InterPro" id="IPR013099">
    <property type="entry name" value="K_chnl_dom"/>
</dbReference>
<dbReference type="AlphaFoldDB" id="A0A4Y8LP32"/>
<feature type="transmembrane region" description="Helical" evidence="2">
    <location>
        <begin position="12"/>
        <end position="33"/>
    </location>
</feature>
<evidence type="ECO:0000256" key="1">
    <source>
        <dbReference type="ARBA" id="ARBA00004651"/>
    </source>
</evidence>
<dbReference type="EMBL" id="SORX01000001">
    <property type="protein sequence ID" value="TFE03751.1"/>
    <property type="molecule type" value="Genomic_DNA"/>
</dbReference>